<protein>
    <submittedName>
        <fullName evidence="1">Uncharacterized protein</fullName>
    </submittedName>
</protein>
<evidence type="ECO:0000313" key="1">
    <source>
        <dbReference type="EMBL" id="SFS42714.1"/>
    </source>
</evidence>
<keyword evidence="2" id="KW-1185">Reference proteome</keyword>
<dbReference type="AlphaFoldDB" id="A0A1I6PR99"/>
<proteinExistence type="predicted"/>
<dbReference type="EMBL" id="FOZV01000002">
    <property type="protein sequence ID" value="SFS42714.1"/>
    <property type="molecule type" value="Genomic_DNA"/>
</dbReference>
<dbReference type="OrthoDB" id="7206639at2"/>
<name>A0A1I6PR99_9CAUL</name>
<dbReference type="PROSITE" id="PS51257">
    <property type="entry name" value="PROKAR_LIPOPROTEIN"/>
    <property type="match status" value="1"/>
</dbReference>
<organism evidence="1 2">
    <name type="scientific">Brevundimonas viscosa</name>
    <dbReference type="NCBI Taxonomy" id="871741"/>
    <lineage>
        <taxon>Bacteria</taxon>
        <taxon>Pseudomonadati</taxon>
        <taxon>Pseudomonadota</taxon>
        <taxon>Alphaproteobacteria</taxon>
        <taxon>Caulobacterales</taxon>
        <taxon>Caulobacteraceae</taxon>
        <taxon>Brevundimonas</taxon>
    </lineage>
</organism>
<evidence type="ECO:0000313" key="2">
    <source>
        <dbReference type="Proteomes" id="UP000198788"/>
    </source>
</evidence>
<dbReference type="STRING" id="871741.SAMN05192570_1207"/>
<gene>
    <name evidence="1" type="ORF">SAMN05192570_1207</name>
</gene>
<dbReference type="RefSeq" id="WP_092307821.1">
    <property type="nucleotide sequence ID" value="NZ_FOZV01000002.1"/>
</dbReference>
<dbReference type="Proteomes" id="UP000198788">
    <property type="component" value="Unassembled WGS sequence"/>
</dbReference>
<reference evidence="2" key="1">
    <citation type="submission" date="2016-10" db="EMBL/GenBank/DDBJ databases">
        <authorList>
            <person name="Varghese N."/>
            <person name="Submissions S."/>
        </authorList>
    </citation>
    <scope>NUCLEOTIDE SEQUENCE [LARGE SCALE GENOMIC DNA]</scope>
    <source>
        <strain evidence="2">CGMCC 1.10683</strain>
    </source>
</reference>
<sequence>MKRTIIGLGALGLMAGCATPPAYIPFDNTATVQLSKDEVWSNLVEYFATSNISIKTIEKDSGIIYAERMLAGPQEISSVASCGSAFLAPAIAATADLNVFVREQAGSTRITVTTQFRETRSNALAQGQLSVSRCNSLGVLENAILKAAAGS</sequence>
<accession>A0A1I6PR99</accession>